<dbReference type="GO" id="GO:0043137">
    <property type="term" value="P:DNA replication, removal of RNA primer"/>
    <property type="evidence" value="ECO:0007669"/>
    <property type="project" value="TreeGrafter"/>
</dbReference>
<dbReference type="NCBIfam" id="NF000595">
    <property type="entry name" value="PRK00015.1-3"/>
    <property type="match status" value="1"/>
</dbReference>
<proteinExistence type="inferred from homology"/>
<dbReference type="GO" id="GO:0046872">
    <property type="term" value="F:metal ion binding"/>
    <property type="evidence" value="ECO:0007669"/>
    <property type="project" value="UniProtKB-KW"/>
</dbReference>
<keyword evidence="8" id="KW-0963">Cytoplasm</keyword>
<evidence type="ECO:0000256" key="10">
    <source>
        <dbReference type="ARBA" id="ARBA00022723"/>
    </source>
</evidence>
<name>A0A381NUU0_9ZZZZ</name>
<evidence type="ECO:0000256" key="6">
    <source>
        <dbReference type="ARBA" id="ARBA00012180"/>
    </source>
</evidence>
<dbReference type="SUPFAM" id="SSF53098">
    <property type="entry name" value="Ribonuclease H-like"/>
    <property type="match status" value="1"/>
</dbReference>
<dbReference type="PANTHER" id="PTHR10954">
    <property type="entry name" value="RIBONUCLEASE H2 SUBUNIT A"/>
    <property type="match status" value="1"/>
</dbReference>
<evidence type="ECO:0000256" key="1">
    <source>
        <dbReference type="ARBA" id="ARBA00000077"/>
    </source>
</evidence>
<dbReference type="PANTHER" id="PTHR10954:SF18">
    <property type="entry name" value="RIBONUCLEASE HII"/>
    <property type="match status" value="1"/>
</dbReference>
<evidence type="ECO:0000256" key="3">
    <source>
        <dbReference type="ARBA" id="ARBA00001946"/>
    </source>
</evidence>
<dbReference type="Pfam" id="PF01351">
    <property type="entry name" value="RNase_HII"/>
    <property type="match status" value="1"/>
</dbReference>
<reference evidence="15" key="1">
    <citation type="submission" date="2018-05" db="EMBL/GenBank/DDBJ databases">
        <authorList>
            <person name="Lanie J.A."/>
            <person name="Ng W.-L."/>
            <person name="Kazmierczak K.M."/>
            <person name="Andrzejewski T.M."/>
            <person name="Davidsen T.M."/>
            <person name="Wayne K.J."/>
            <person name="Tettelin H."/>
            <person name="Glass J.I."/>
            <person name="Rusch D."/>
            <person name="Podicherti R."/>
            <person name="Tsui H.-C.T."/>
            <person name="Winkler M.E."/>
        </authorList>
    </citation>
    <scope>NUCLEOTIDE SEQUENCE</scope>
</reference>
<comment type="cofactor">
    <cofactor evidence="3">
        <name>Mg(2+)</name>
        <dbReference type="ChEBI" id="CHEBI:18420"/>
    </cofactor>
</comment>
<evidence type="ECO:0000256" key="12">
    <source>
        <dbReference type="ARBA" id="ARBA00022801"/>
    </source>
</evidence>
<evidence type="ECO:0000256" key="11">
    <source>
        <dbReference type="ARBA" id="ARBA00022759"/>
    </source>
</evidence>
<keyword evidence="10" id="KW-0479">Metal-binding</keyword>
<dbReference type="EMBL" id="UINC01000615">
    <property type="protein sequence ID" value="SUZ58372.1"/>
    <property type="molecule type" value="Genomic_DNA"/>
</dbReference>
<dbReference type="InterPro" id="IPR024567">
    <property type="entry name" value="RNase_HII/HIII_dom"/>
</dbReference>
<comment type="catalytic activity">
    <reaction evidence="1">
        <text>Endonucleolytic cleavage to 5'-phosphomonoester.</text>
        <dbReference type="EC" id="3.1.26.4"/>
    </reaction>
</comment>
<keyword evidence="12" id="KW-0378">Hydrolase</keyword>
<dbReference type="InterPro" id="IPR001352">
    <property type="entry name" value="RNase_HII/HIII"/>
</dbReference>
<accession>A0A381NUU0</accession>
<evidence type="ECO:0000259" key="14">
    <source>
        <dbReference type="PROSITE" id="PS51975"/>
    </source>
</evidence>
<keyword evidence="11" id="KW-0255">Endonuclease</keyword>
<feature type="domain" description="RNase H type-2" evidence="14">
    <location>
        <begin position="24"/>
        <end position="213"/>
    </location>
</feature>
<comment type="subcellular location">
    <subcellularLocation>
        <location evidence="4">Cytoplasm</location>
    </subcellularLocation>
</comment>
<evidence type="ECO:0000256" key="9">
    <source>
        <dbReference type="ARBA" id="ARBA00022722"/>
    </source>
</evidence>
<dbReference type="GO" id="GO:0004523">
    <property type="term" value="F:RNA-DNA hybrid ribonuclease activity"/>
    <property type="evidence" value="ECO:0007669"/>
    <property type="project" value="UniProtKB-EC"/>
</dbReference>
<dbReference type="CDD" id="cd07182">
    <property type="entry name" value="RNase_HII_bacteria_HII_like"/>
    <property type="match status" value="1"/>
</dbReference>
<protein>
    <recommendedName>
        <fullName evidence="7">Ribonuclease HII</fullName>
        <ecNumber evidence="6">3.1.26.4</ecNumber>
    </recommendedName>
</protein>
<dbReference type="GO" id="GO:0003723">
    <property type="term" value="F:RNA binding"/>
    <property type="evidence" value="ECO:0007669"/>
    <property type="project" value="InterPro"/>
</dbReference>
<gene>
    <name evidence="15" type="ORF">METZ01_LOCUS11226</name>
</gene>
<evidence type="ECO:0000256" key="13">
    <source>
        <dbReference type="ARBA" id="ARBA00023211"/>
    </source>
</evidence>
<dbReference type="GO" id="GO:0005737">
    <property type="term" value="C:cytoplasm"/>
    <property type="evidence" value="ECO:0007669"/>
    <property type="project" value="UniProtKB-SubCell"/>
</dbReference>
<evidence type="ECO:0000256" key="5">
    <source>
        <dbReference type="ARBA" id="ARBA00007383"/>
    </source>
</evidence>
<comment type="cofactor">
    <cofactor evidence="2">
        <name>Mn(2+)</name>
        <dbReference type="ChEBI" id="CHEBI:29035"/>
    </cofactor>
</comment>
<evidence type="ECO:0000256" key="7">
    <source>
        <dbReference type="ARBA" id="ARBA00019179"/>
    </source>
</evidence>
<dbReference type="Gene3D" id="3.30.420.10">
    <property type="entry name" value="Ribonuclease H-like superfamily/Ribonuclease H"/>
    <property type="match status" value="1"/>
</dbReference>
<sequence length="225" mass="24402">MRAALRGRAPGLVAERELWDAGHRVVAGLDEVGRGAWAGPLTVGVVVPDRIRRITGVRDSKMLTEPEREALFGRITAWAEAWSVGHASNDECDDLGMSDAQRLAARRALEGLGITVDRVLLDGRWDFVGGGRARTIVRGDSTSLSIAAASVVAKVTRDRILRDADRLHPGFGFAESKGYPSPVHRAALAQRGATTYHRRSWSFMHGLPAIGEPPRDRAGAPPRLF</sequence>
<dbReference type="InterPro" id="IPR036397">
    <property type="entry name" value="RNaseH_sf"/>
</dbReference>
<comment type="similarity">
    <text evidence="5">Belongs to the RNase HII family.</text>
</comment>
<evidence type="ECO:0000256" key="2">
    <source>
        <dbReference type="ARBA" id="ARBA00001936"/>
    </source>
</evidence>
<dbReference type="EC" id="3.1.26.4" evidence="6"/>
<dbReference type="InterPro" id="IPR012337">
    <property type="entry name" value="RNaseH-like_sf"/>
</dbReference>
<evidence type="ECO:0000256" key="4">
    <source>
        <dbReference type="ARBA" id="ARBA00004496"/>
    </source>
</evidence>
<keyword evidence="9" id="KW-0540">Nuclease</keyword>
<dbReference type="HAMAP" id="MF_00052_B">
    <property type="entry name" value="RNase_HII_B"/>
    <property type="match status" value="1"/>
</dbReference>
<organism evidence="15">
    <name type="scientific">marine metagenome</name>
    <dbReference type="NCBI Taxonomy" id="408172"/>
    <lineage>
        <taxon>unclassified sequences</taxon>
        <taxon>metagenomes</taxon>
        <taxon>ecological metagenomes</taxon>
    </lineage>
</organism>
<dbReference type="InterPro" id="IPR022898">
    <property type="entry name" value="RNase_HII"/>
</dbReference>
<dbReference type="PROSITE" id="PS51975">
    <property type="entry name" value="RNASE_H_2"/>
    <property type="match status" value="1"/>
</dbReference>
<dbReference type="GO" id="GO:0032299">
    <property type="term" value="C:ribonuclease H2 complex"/>
    <property type="evidence" value="ECO:0007669"/>
    <property type="project" value="TreeGrafter"/>
</dbReference>
<evidence type="ECO:0000313" key="15">
    <source>
        <dbReference type="EMBL" id="SUZ58372.1"/>
    </source>
</evidence>
<dbReference type="AlphaFoldDB" id="A0A381NUU0"/>
<keyword evidence="13" id="KW-0464">Manganese</keyword>
<evidence type="ECO:0000256" key="8">
    <source>
        <dbReference type="ARBA" id="ARBA00022490"/>
    </source>
</evidence>
<dbReference type="GO" id="GO:0006298">
    <property type="term" value="P:mismatch repair"/>
    <property type="evidence" value="ECO:0007669"/>
    <property type="project" value="TreeGrafter"/>
</dbReference>